<evidence type="ECO:0000313" key="2">
    <source>
        <dbReference type="EMBL" id="RBQ11421.1"/>
    </source>
</evidence>
<gene>
    <name evidence="2" type="ORF">DRW42_02870</name>
</gene>
<evidence type="ECO:0000256" key="1">
    <source>
        <dbReference type="SAM" id="Phobius"/>
    </source>
</evidence>
<comment type="caution">
    <text evidence="2">The sequence shown here is derived from an EMBL/GenBank/DDBJ whole genome shotgun (WGS) entry which is preliminary data.</text>
</comment>
<keyword evidence="1" id="KW-0812">Transmembrane</keyword>
<feature type="transmembrane region" description="Helical" evidence="1">
    <location>
        <begin position="15"/>
        <end position="33"/>
    </location>
</feature>
<sequence>MALNYLCYRKNLESWLWFLFAGFLNDIAVSALYQIKLIKLIKVDLKSEVDKIPEQNQRHKQRA</sequence>
<dbReference type="AlphaFoldDB" id="A0A366LC12"/>
<keyword evidence="3" id="KW-1185">Reference proteome</keyword>
<proteinExistence type="predicted"/>
<dbReference type="EMBL" id="QNQU01000002">
    <property type="protein sequence ID" value="RBQ11421.1"/>
    <property type="molecule type" value="Genomic_DNA"/>
</dbReference>
<keyword evidence="1" id="KW-0472">Membrane</keyword>
<keyword evidence="1" id="KW-1133">Transmembrane helix</keyword>
<dbReference type="Proteomes" id="UP000252081">
    <property type="component" value="Unassembled WGS sequence"/>
</dbReference>
<protein>
    <submittedName>
        <fullName evidence="2">Uncharacterized protein</fullName>
    </submittedName>
</protein>
<organism evidence="2 3">
    <name type="scientific">Pedobacter miscanthi</name>
    <dbReference type="NCBI Taxonomy" id="2259170"/>
    <lineage>
        <taxon>Bacteria</taxon>
        <taxon>Pseudomonadati</taxon>
        <taxon>Bacteroidota</taxon>
        <taxon>Sphingobacteriia</taxon>
        <taxon>Sphingobacteriales</taxon>
        <taxon>Sphingobacteriaceae</taxon>
        <taxon>Pedobacter</taxon>
    </lineage>
</organism>
<accession>A0A366LC12</accession>
<reference evidence="2 3" key="1">
    <citation type="submission" date="2018-07" db="EMBL/GenBank/DDBJ databases">
        <title>A draft genome of a endophytic bacteria, a new species of Pedobacter.</title>
        <authorList>
            <person name="Zhang Z.D."/>
            <person name="Chen Z.J."/>
        </authorList>
    </citation>
    <scope>NUCLEOTIDE SEQUENCE [LARGE SCALE GENOMIC DNA]</scope>
    <source>
        <strain evidence="2 3">RS10</strain>
    </source>
</reference>
<evidence type="ECO:0000313" key="3">
    <source>
        <dbReference type="Proteomes" id="UP000252081"/>
    </source>
</evidence>
<name>A0A366LC12_9SPHI</name>